<dbReference type="EMBL" id="RAWE01000220">
    <property type="protein sequence ID" value="RKG96286.1"/>
    <property type="molecule type" value="Genomic_DNA"/>
</dbReference>
<gene>
    <name evidence="2" type="ORF">D7X32_36530</name>
</gene>
<accession>A0A3A8JMS8</accession>
<name>A0A3A8JMS8_9BACT</name>
<proteinExistence type="predicted"/>
<sequence length="64" mass="6875">MKNCRKSAGQVPGKDKPQNELPDKPPRDPPGLDASPVEAPRDPHGELRSDLPDKPPPGPAGFDR</sequence>
<keyword evidence="3" id="KW-1185">Reference proteome</keyword>
<dbReference type="RefSeq" id="WP_120607155.1">
    <property type="nucleotide sequence ID" value="NZ_JABFJX010000221.1"/>
</dbReference>
<dbReference type="Proteomes" id="UP000268313">
    <property type="component" value="Unassembled WGS sequence"/>
</dbReference>
<comment type="caution">
    <text evidence="2">The sequence shown here is derived from an EMBL/GenBank/DDBJ whole genome shotgun (WGS) entry which is preliminary data.</text>
</comment>
<evidence type="ECO:0000256" key="1">
    <source>
        <dbReference type="SAM" id="MobiDB-lite"/>
    </source>
</evidence>
<feature type="region of interest" description="Disordered" evidence="1">
    <location>
        <begin position="1"/>
        <end position="64"/>
    </location>
</feature>
<feature type="compositionally biased region" description="Pro residues" evidence="1">
    <location>
        <begin position="54"/>
        <end position="64"/>
    </location>
</feature>
<organism evidence="2 3">
    <name type="scientific">Corallococcus carmarthensis</name>
    <dbReference type="NCBI Taxonomy" id="2316728"/>
    <lineage>
        <taxon>Bacteria</taxon>
        <taxon>Pseudomonadati</taxon>
        <taxon>Myxococcota</taxon>
        <taxon>Myxococcia</taxon>
        <taxon>Myxococcales</taxon>
        <taxon>Cystobacterineae</taxon>
        <taxon>Myxococcaceae</taxon>
        <taxon>Corallococcus</taxon>
    </lineage>
</organism>
<evidence type="ECO:0000313" key="3">
    <source>
        <dbReference type="Proteomes" id="UP000268313"/>
    </source>
</evidence>
<protein>
    <submittedName>
        <fullName evidence="2">Uncharacterized protein</fullName>
    </submittedName>
</protein>
<dbReference type="AlphaFoldDB" id="A0A3A8JMS8"/>
<evidence type="ECO:0000313" key="2">
    <source>
        <dbReference type="EMBL" id="RKG96286.1"/>
    </source>
</evidence>
<feature type="compositionally biased region" description="Basic and acidic residues" evidence="1">
    <location>
        <begin position="39"/>
        <end position="53"/>
    </location>
</feature>
<feature type="compositionally biased region" description="Basic and acidic residues" evidence="1">
    <location>
        <begin position="13"/>
        <end position="27"/>
    </location>
</feature>
<reference evidence="3" key="1">
    <citation type="submission" date="2018-09" db="EMBL/GenBank/DDBJ databases">
        <authorList>
            <person name="Livingstone P.G."/>
            <person name="Whitworth D.E."/>
        </authorList>
    </citation>
    <scope>NUCLEOTIDE SEQUENCE [LARGE SCALE GENOMIC DNA]</scope>
    <source>
        <strain evidence="3">CA043D</strain>
    </source>
</reference>